<dbReference type="PANTHER" id="PTHR36221:SF1">
    <property type="entry name" value="DUF742 DOMAIN-CONTAINING PROTEIN"/>
    <property type="match status" value="1"/>
</dbReference>
<organism evidence="1">
    <name type="scientific">freshwater metagenome</name>
    <dbReference type="NCBI Taxonomy" id="449393"/>
    <lineage>
        <taxon>unclassified sequences</taxon>
        <taxon>metagenomes</taxon>
        <taxon>ecological metagenomes</taxon>
    </lineage>
</organism>
<name>A0A6J7HWR2_9ZZZZ</name>
<dbReference type="AlphaFoldDB" id="A0A6J7HWR2"/>
<protein>
    <submittedName>
        <fullName evidence="1">Unannotated protein</fullName>
    </submittedName>
</protein>
<dbReference type="Pfam" id="PF05331">
    <property type="entry name" value="DUF742"/>
    <property type="match status" value="1"/>
</dbReference>
<sequence>MTPPHEPEDEGAYRPRLIRSYTITAGRTATSVDLAMEATLRLQAGAEAPVLSPSAAQVLEVCDRRSVAEVSALTKMPIGVTRVLLGDLIEQGLIRIQATITDKSSTDERLELIERTLRGLRNY</sequence>
<gene>
    <name evidence="1" type="ORF">UFOPK3662_00640</name>
</gene>
<reference evidence="1" key="1">
    <citation type="submission" date="2020-05" db="EMBL/GenBank/DDBJ databases">
        <authorList>
            <person name="Chiriac C."/>
            <person name="Salcher M."/>
            <person name="Ghai R."/>
            <person name="Kavagutti S V."/>
        </authorList>
    </citation>
    <scope>NUCLEOTIDE SEQUENCE</scope>
</reference>
<evidence type="ECO:0000313" key="1">
    <source>
        <dbReference type="EMBL" id="CAB4921480.1"/>
    </source>
</evidence>
<dbReference type="InterPro" id="IPR007995">
    <property type="entry name" value="DUF742"/>
</dbReference>
<accession>A0A6J7HWR2</accession>
<dbReference type="PANTHER" id="PTHR36221">
    <property type="entry name" value="DUF742 DOMAIN-CONTAINING PROTEIN"/>
    <property type="match status" value="1"/>
</dbReference>
<dbReference type="EMBL" id="CAFBMW010000004">
    <property type="protein sequence ID" value="CAB4921480.1"/>
    <property type="molecule type" value="Genomic_DNA"/>
</dbReference>
<proteinExistence type="predicted"/>